<dbReference type="InterPro" id="IPR036514">
    <property type="entry name" value="SGNH_hydro_sf"/>
</dbReference>
<dbReference type="GO" id="GO:0016788">
    <property type="term" value="F:hydrolase activity, acting on ester bonds"/>
    <property type="evidence" value="ECO:0007669"/>
    <property type="project" value="UniProtKB-ARBA"/>
</dbReference>
<dbReference type="AlphaFoldDB" id="A0A2S8SX14"/>
<sequence>MNDFSIALLGDSIFSRWGEKCSELEAELSRLYTRSTFQIQNHGLDGSRVGNALLRVGSDYEKDGHAVRHLAYFNPGVVIVDSCAFSQFWDGPEGLSEYRDLLRRVWDEIERTTTAKSIFFLAAPPPRDRFLDGVPLFANTSKATRARFADGVAMFLEEARAIVLDEGWPYADAGEELQKVVNEGASIRRYFDQNDSFHPSRFGYELAARVIARSLDNNRFINEVLNR</sequence>
<keyword evidence="2" id="KW-1185">Reference proteome</keyword>
<name>A0A2S8SX14_9BACT</name>
<protein>
    <submittedName>
        <fullName evidence="1">GDSL-like Lipase/Acylhydrolase family protein</fullName>
    </submittedName>
</protein>
<evidence type="ECO:0000313" key="2">
    <source>
        <dbReference type="Proteomes" id="UP000237684"/>
    </source>
</evidence>
<accession>A0A2S8SX14</accession>
<gene>
    <name evidence="1" type="ORF">B1R32_10176</name>
</gene>
<organism evidence="1 2">
    <name type="scientific">Abditibacterium utsteinense</name>
    <dbReference type="NCBI Taxonomy" id="1960156"/>
    <lineage>
        <taxon>Bacteria</taxon>
        <taxon>Pseudomonadati</taxon>
        <taxon>Abditibacteriota</taxon>
        <taxon>Abditibacteriia</taxon>
        <taxon>Abditibacteriales</taxon>
        <taxon>Abditibacteriaceae</taxon>
        <taxon>Abditibacterium</taxon>
    </lineage>
</organism>
<dbReference type="Gene3D" id="3.40.50.1110">
    <property type="entry name" value="SGNH hydrolase"/>
    <property type="match status" value="1"/>
</dbReference>
<reference evidence="1 2" key="1">
    <citation type="journal article" date="2018" name="Syst. Appl. Microbiol.">
        <title>Abditibacterium utsteinense sp. nov., the first cultivated member of candidate phylum FBP, isolated from ice-free Antarctic soil samples.</title>
        <authorList>
            <person name="Tahon G."/>
            <person name="Tytgat B."/>
            <person name="Lebbe L."/>
            <person name="Carlier A."/>
            <person name="Willems A."/>
        </authorList>
    </citation>
    <scope>NUCLEOTIDE SEQUENCE [LARGE SCALE GENOMIC DNA]</scope>
    <source>
        <strain evidence="1 2">LMG 29911</strain>
    </source>
</reference>
<evidence type="ECO:0000313" key="1">
    <source>
        <dbReference type="EMBL" id="PQV65337.1"/>
    </source>
</evidence>
<dbReference type="InParanoid" id="A0A2S8SX14"/>
<dbReference type="OrthoDB" id="2571657at2"/>
<keyword evidence="1" id="KW-0378">Hydrolase</keyword>
<proteinExistence type="predicted"/>
<dbReference type="Proteomes" id="UP000237684">
    <property type="component" value="Unassembled WGS sequence"/>
</dbReference>
<comment type="caution">
    <text evidence="1">The sequence shown here is derived from an EMBL/GenBank/DDBJ whole genome shotgun (WGS) entry which is preliminary data.</text>
</comment>
<dbReference type="SUPFAM" id="SSF52266">
    <property type="entry name" value="SGNH hydrolase"/>
    <property type="match status" value="1"/>
</dbReference>
<dbReference type="RefSeq" id="WP_105482084.1">
    <property type="nucleotide sequence ID" value="NZ_NIGF01000001.1"/>
</dbReference>
<dbReference type="EMBL" id="NIGF01000001">
    <property type="protein sequence ID" value="PQV65337.1"/>
    <property type="molecule type" value="Genomic_DNA"/>
</dbReference>